<evidence type="ECO:0000256" key="3">
    <source>
        <dbReference type="ARBA" id="ARBA00022837"/>
    </source>
</evidence>
<dbReference type="GO" id="GO:0009414">
    <property type="term" value="P:response to water deprivation"/>
    <property type="evidence" value="ECO:0007669"/>
    <property type="project" value="TreeGrafter"/>
</dbReference>
<dbReference type="GO" id="GO:0009651">
    <property type="term" value="P:response to salt stress"/>
    <property type="evidence" value="ECO:0007669"/>
    <property type="project" value="TreeGrafter"/>
</dbReference>
<dbReference type="InterPro" id="IPR009118">
    <property type="entry name" value="AnnexinD_plant"/>
</dbReference>
<feature type="binding site" evidence="6">
    <location>
        <position position="26"/>
    </location>
    <ligand>
        <name>Ca(2+)</name>
        <dbReference type="ChEBI" id="CHEBI:29108"/>
        <label>1</label>
    </ligand>
</feature>
<accession>A0AAV8PPA9</accession>
<protein>
    <recommendedName>
        <fullName evidence="9">Annexin</fullName>
    </recommendedName>
</protein>
<keyword evidence="5" id="KW-0111">Calcium/phospholipid-binding</keyword>
<evidence type="ECO:0000256" key="4">
    <source>
        <dbReference type="ARBA" id="ARBA00023216"/>
    </source>
</evidence>
<feature type="binding site" evidence="6">
    <location>
        <position position="295"/>
    </location>
    <ligand>
        <name>Ca(2+)</name>
        <dbReference type="ChEBI" id="CHEBI:29108"/>
        <label>3</label>
    </ligand>
</feature>
<dbReference type="GO" id="GO:0005509">
    <property type="term" value="F:calcium ion binding"/>
    <property type="evidence" value="ECO:0007669"/>
    <property type="project" value="InterPro"/>
</dbReference>
<dbReference type="AlphaFoldDB" id="A0AAV8PPA9"/>
<feature type="binding site" evidence="6">
    <location>
        <position position="294"/>
    </location>
    <ligand>
        <name>Ca(2+)</name>
        <dbReference type="ChEBI" id="CHEBI:29108"/>
        <label>1</label>
    </ligand>
</feature>
<evidence type="ECO:0000256" key="2">
    <source>
        <dbReference type="ARBA" id="ARBA00022737"/>
    </source>
</evidence>
<evidence type="ECO:0000256" key="6">
    <source>
        <dbReference type="PIRSR" id="PIRSR609118-1"/>
    </source>
</evidence>
<dbReference type="InterPro" id="IPR037104">
    <property type="entry name" value="Annexin_sf"/>
</dbReference>
<comment type="caution">
    <text evidence="7">The sequence shown here is derived from an EMBL/GenBank/DDBJ whole genome shotgun (WGS) entry which is preliminary data.</text>
</comment>
<dbReference type="PROSITE" id="PS51897">
    <property type="entry name" value="ANNEXIN_2"/>
    <property type="match status" value="4"/>
</dbReference>
<keyword evidence="2" id="KW-0677">Repeat</keyword>
<dbReference type="EMBL" id="JAQQAF010000004">
    <property type="protein sequence ID" value="KAJ8492229.1"/>
    <property type="molecule type" value="Genomic_DNA"/>
</dbReference>
<dbReference type="PRINTS" id="PR01814">
    <property type="entry name" value="ANNEXINPLANT"/>
</dbReference>
<dbReference type="FunFam" id="1.10.220.10:FF:000001">
    <property type="entry name" value="Annexin"/>
    <property type="match status" value="1"/>
</dbReference>
<keyword evidence="1 6" id="KW-0479">Metal-binding</keyword>
<keyword evidence="4" id="KW-0041">Annexin</keyword>
<dbReference type="GO" id="GO:0005737">
    <property type="term" value="C:cytoplasm"/>
    <property type="evidence" value="ECO:0007669"/>
    <property type="project" value="TreeGrafter"/>
</dbReference>
<evidence type="ECO:0000256" key="5">
    <source>
        <dbReference type="ARBA" id="ARBA00023302"/>
    </source>
</evidence>
<dbReference type="InterPro" id="IPR018502">
    <property type="entry name" value="Annexin_repeat"/>
</dbReference>
<dbReference type="SUPFAM" id="SSF47874">
    <property type="entry name" value="Annexin"/>
    <property type="match status" value="1"/>
</dbReference>
<dbReference type="GO" id="GO:0009409">
    <property type="term" value="P:response to cold"/>
    <property type="evidence" value="ECO:0007669"/>
    <property type="project" value="TreeGrafter"/>
</dbReference>
<dbReference type="FunFam" id="1.10.220.10:FF:000008">
    <property type="entry name" value="Annexin"/>
    <property type="match status" value="1"/>
</dbReference>
<dbReference type="PANTHER" id="PTHR10502">
    <property type="entry name" value="ANNEXIN"/>
    <property type="match status" value="1"/>
</dbReference>
<feature type="binding site" evidence="6">
    <location>
        <position position="253"/>
    </location>
    <ligand>
        <name>Ca(2+)</name>
        <dbReference type="ChEBI" id="CHEBI:29108"/>
        <label>2</label>
    </ligand>
</feature>
<dbReference type="InterPro" id="IPR001464">
    <property type="entry name" value="Annexin"/>
</dbReference>
<dbReference type="GO" id="GO:0005544">
    <property type="term" value="F:calcium-dependent phospholipid binding"/>
    <property type="evidence" value="ECO:0007669"/>
    <property type="project" value="UniProtKB-KW"/>
</dbReference>
<sequence length="309" mass="34733">MATLAVPETIPSASEDAEQIWKACKGWGTDETAIITILAHRDATQRKIIRLAFEEQYKENLIMRLESELSGDLERAVYLWIFDPVEREAIIANIAVKKNIDYQAIIEIACVNSPKELLVVKEEYHARYKRSLEEDIAVHTVGDFRQACTSELYDGDETDTGVARLEAKTLHDAIKSQTFNHSEVIRILSTRSTAQLCATFNYYKDEYGIPITKALTTESPNEFALALRVAIRCIVSPQKYFAKVLQNAVGKAGSTDEDALTRVIVMRAEKDLKVIKEMFHKRTNATLKRAVGTETSGHYNSFLLALVGN</sequence>
<organism evidence="7 8">
    <name type="scientific">Ensete ventricosum</name>
    <name type="common">Abyssinian banana</name>
    <name type="synonym">Musa ensete</name>
    <dbReference type="NCBI Taxonomy" id="4639"/>
    <lineage>
        <taxon>Eukaryota</taxon>
        <taxon>Viridiplantae</taxon>
        <taxon>Streptophyta</taxon>
        <taxon>Embryophyta</taxon>
        <taxon>Tracheophyta</taxon>
        <taxon>Spermatophyta</taxon>
        <taxon>Magnoliopsida</taxon>
        <taxon>Liliopsida</taxon>
        <taxon>Zingiberales</taxon>
        <taxon>Musaceae</taxon>
        <taxon>Ensete</taxon>
    </lineage>
</organism>
<keyword evidence="3 6" id="KW-0106">Calcium</keyword>
<reference evidence="7 8" key="1">
    <citation type="submission" date="2022-12" db="EMBL/GenBank/DDBJ databases">
        <title>Chromosome-scale assembly of the Ensete ventricosum genome.</title>
        <authorList>
            <person name="Dussert Y."/>
            <person name="Stocks J."/>
            <person name="Wendawek A."/>
            <person name="Woldeyes F."/>
            <person name="Nichols R.A."/>
            <person name="Borrell J.S."/>
        </authorList>
    </citation>
    <scope>NUCLEOTIDE SEQUENCE [LARGE SCALE GENOMIC DNA]</scope>
    <source>
        <strain evidence="8">cv. Maze</strain>
        <tissue evidence="7">Seeds</tissue>
    </source>
</reference>
<name>A0AAV8PPA9_ENSVE</name>
<dbReference type="FunFam" id="1.10.220.10:FF:000009">
    <property type="entry name" value="Annexin"/>
    <property type="match status" value="1"/>
</dbReference>
<keyword evidence="8" id="KW-1185">Reference proteome</keyword>
<dbReference type="Proteomes" id="UP001222027">
    <property type="component" value="Unassembled WGS sequence"/>
</dbReference>
<dbReference type="Pfam" id="PF00191">
    <property type="entry name" value="Annexin"/>
    <property type="match status" value="4"/>
</dbReference>
<evidence type="ECO:0000313" key="7">
    <source>
        <dbReference type="EMBL" id="KAJ8492229.1"/>
    </source>
</evidence>
<dbReference type="PRINTS" id="PR00196">
    <property type="entry name" value="ANNEXIN"/>
</dbReference>
<proteinExistence type="predicted"/>
<dbReference type="PANTHER" id="PTHR10502:SF193">
    <property type="entry name" value="ANNEXIN D8"/>
    <property type="match status" value="1"/>
</dbReference>
<evidence type="ECO:0000313" key="8">
    <source>
        <dbReference type="Proteomes" id="UP001222027"/>
    </source>
</evidence>
<dbReference type="GO" id="GO:0001786">
    <property type="term" value="F:phosphatidylserine binding"/>
    <property type="evidence" value="ECO:0007669"/>
    <property type="project" value="TreeGrafter"/>
</dbReference>
<dbReference type="SMART" id="SM00335">
    <property type="entry name" value="ANX"/>
    <property type="match status" value="4"/>
</dbReference>
<feature type="binding site" evidence="6">
    <location>
        <position position="251"/>
    </location>
    <ligand>
        <name>Ca(2+)</name>
        <dbReference type="ChEBI" id="CHEBI:29108"/>
        <label>1</label>
    </ligand>
</feature>
<feature type="binding site" evidence="6">
    <location>
        <position position="68"/>
    </location>
    <ligand>
        <name>Ca(2+)</name>
        <dbReference type="ChEBI" id="CHEBI:29108"/>
        <label>1</label>
    </ligand>
</feature>
<dbReference type="GO" id="GO:0005886">
    <property type="term" value="C:plasma membrane"/>
    <property type="evidence" value="ECO:0007669"/>
    <property type="project" value="TreeGrafter"/>
</dbReference>
<feature type="binding site" evidence="6">
    <location>
        <position position="28"/>
    </location>
    <ligand>
        <name>Ca(2+)</name>
        <dbReference type="ChEBI" id="CHEBI:29108"/>
        <label>1</label>
    </ligand>
</feature>
<evidence type="ECO:0000256" key="1">
    <source>
        <dbReference type="ARBA" id="ARBA00022723"/>
    </source>
</evidence>
<dbReference type="Gene3D" id="1.10.220.10">
    <property type="entry name" value="Annexin"/>
    <property type="match status" value="4"/>
</dbReference>
<gene>
    <name evidence="7" type="ORF">OPV22_013950</name>
</gene>
<evidence type="ECO:0008006" key="9">
    <source>
        <dbReference type="Google" id="ProtNLM"/>
    </source>
</evidence>
<dbReference type="GO" id="GO:0009408">
    <property type="term" value="P:response to heat"/>
    <property type="evidence" value="ECO:0007669"/>
    <property type="project" value="TreeGrafter"/>
</dbReference>